<proteinExistence type="predicted"/>
<dbReference type="EMBL" id="VGIR01000005">
    <property type="protein sequence ID" value="MBM3330555.1"/>
    <property type="molecule type" value="Genomic_DNA"/>
</dbReference>
<sequence length="245" mass="26925">MKDGRLEAKRIADSVGYVRVPPPTARGSEFLADFQATVEGLGDVKTLIVDLRWPVALGYRVIDPVLQFFVRGRLQMSPVMRRVHLGWNEDNSHSAYQQKWEVSAGTGLRPIQQAEWFVAALSPGTDFSKLKPIDTPTVLLVNRPFASRYYRALDALQSQPGVAVVFEPSGPPLGEPPFRLAFPEGVAVQLSTDLLVGHSGQAGFRPDIVTDGPIAPDQLAAVAERALAAESRESRVESRPPCWWI</sequence>
<dbReference type="Proteomes" id="UP000779900">
    <property type="component" value="Unassembled WGS sequence"/>
</dbReference>
<reference evidence="1" key="1">
    <citation type="submission" date="2019-03" db="EMBL/GenBank/DDBJ databases">
        <title>Lake Tanganyika Metagenome-Assembled Genomes (MAGs).</title>
        <authorList>
            <person name="Tran P."/>
        </authorList>
    </citation>
    <scope>NUCLEOTIDE SEQUENCE</scope>
    <source>
        <strain evidence="1">K_DeepCast_150m_m2_040</strain>
    </source>
</reference>
<dbReference type="Gene3D" id="3.90.226.10">
    <property type="entry name" value="2-enoyl-CoA Hydratase, Chain A, domain 1"/>
    <property type="match status" value="1"/>
</dbReference>
<name>A0A938BQF8_UNCW3</name>
<comment type="caution">
    <text evidence="1">The sequence shown here is derived from an EMBL/GenBank/DDBJ whole genome shotgun (WGS) entry which is preliminary data.</text>
</comment>
<evidence type="ECO:0000313" key="2">
    <source>
        <dbReference type="Proteomes" id="UP000779900"/>
    </source>
</evidence>
<gene>
    <name evidence="1" type="ORF">FJY68_01730</name>
</gene>
<dbReference type="AlphaFoldDB" id="A0A938BQF8"/>
<protein>
    <submittedName>
        <fullName evidence="1">Uncharacterized protein</fullName>
    </submittedName>
</protein>
<evidence type="ECO:0000313" key="1">
    <source>
        <dbReference type="EMBL" id="MBM3330555.1"/>
    </source>
</evidence>
<accession>A0A938BQF8</accession>
<organism evidence="1 2">
    <name type="scientific">candidate division WOR-3 bacterium</name>
    <dbReference type="NCBI Taxonomy" id="2052148"/>
    <lineage>
        <taxon>Bacteria</taxon>
        <taxon>Bacteria division WOR-3</taxon>
    </lineage>
</organism>